<comment type="caution">
    <text evidence="2">The sequence shown here is derived from an EMBL/GenBank/DDBJ whole genome shotgun (WGS) entry which is preliminary data.</text>
</comment>
<feature type="compositionally biased region" description="Low complexity" evidence="1">
    <location>
        <begin position="40"/>
        <end position="49"/>
    </location>
</feature>
<feature type="compositionally biased region" description="Polar residues" evidence="1">
    <location>
        <begin position="22"/>
        <end position="33"/>
    </location>
</feature>
<dbReference type="PATRIC" id="fig|1263868.3.peg.903"/>
<accession>M5SQR9</accession>
<dbReference type="Proteomes" id="UP000011996">
    <property type="component" value="Unassembled WGS sequence"/>
</dbReference>
<evidence type="ECO:0000313" key="3">
    <source>
        <dbReference type="Proteomes" id="UP000011996"/>
    </source>
</evidence>
<evidence type="ECO:0000313" key="2">
    <source>
        <dbReference type="EMBL" id="EMI28609.1"/>
    </source>
</evidence>
<reference evidence="2 3" key="1">
    <citation type="journal article" date="2013" name="Mar. Genomics">
        <title>Expression of sulfatases in Rhodopirellula baltica and the diversity of sulfatases in the genus Rhodopirellula.</title>
        <authorList>
            <person name="Wegner C.E."/>
            <person name="Richter-Heitmann T."/>
            <person name="Klindworth A."/>
            <person name="Klockow C."/>
            <person name="Richter M."/>
            <person name="Achstetter T."/>
            <person name="Glockner F.O."/>
            <person name="Harder J."/>
        </authorList>
    </citation>
    <scope>NUCLEOTIDE SEQUENCE [LARGE SCALE GENOMIC DNA]</scope>
    <source>
        <strain evidence="2 3">SH398</strain>
    </source>
</reference>
<sequence length="71" mass="7934">MGRRATLAATNGCYVTFADRQPPQTERSDSQPVSRHFSRNRSSSLNVRLPTPTQITSFDDPTDNGRMPLPQ</sequence>
<protein>
    <submittedName>
        <fullName evidence="2">Uncharacterized protein</fullName>
    </submittedName>
</protein>
<dbReference type="STRING" id="1263868.RESH_00830"/>
<evidence type="ECO:0000256" key="1">
    <source>
        <dbReference type="SAM" id="MobiDB-lite"/>
    </source>
</evidence>
<organism evidence="2 3">
    <name type="scientific">Rhodopirellula europaea SH398</name>
    <dbReference type="NCBI Taxonomy" id="1263868"/>
    <lineage>
        <taxon>Bacteria</taxon>
        <taxon>Pseudomonadati</taxon>
        <taxon>Planctomycetota</taxon>
        <taxon>Planctomycetia</taxon>
        <taxon>Pirellulales</taxon>
        <taxon>Pirellulaceae</taxon>
        <taxon>Rhodopirellula</taxon>
    </lineage>
</organism>
<name>M5SQR9_9BACT</name>
<dbReference type="AlphaFoldDB" id="M5SQR9"/>
<proteinExistence type="predicted"/>
<feature type="region of interest" description="Disordered" evidence="1">
    <location>
        <begin position="17"/>
        <end position="71"/>
    </location>
</feature>
<gene>
    <name evidence="2" type="ORF">RESH_00830</name>
</gene>
<dbReference type="EMBL" id="ANOF01000027">
    <property type="protein sequence ID" value="EMI28609.1"/>
    <property type="molecule type" value="Genomic_DNA"/>
</dbReference>